<evidence type="ECO:0000313" key="5">
    <source>
        <dbReference type="Proteomes" id="UP001432292"/>
    </source>
</evidence>
<proteinExistence type="predicted"/>
<evidence type="ECO:0008006" key="6">
    <source>
        <dbReference type="Google" id="ProtNLM"/>
    </source>
</evidence>
<dbReference type="AlphaFoldDB" id="A0A640SH25"/>
<dbReference type="Proteomes" id="UP001432292">
    <property type="component" value="Chromosome"/>
</dbReference>
<name>A0A640SH25_9ACTN</name>
<reference evidence="3" key="2">
    <citation type="submission" date="2022-10" db="EMBL/GenBank/DDBJ databases">
        <title>The complete genomes of actinobacterial strains from the NBC collection.</title>
        <authorList>
            <person name="Joergensen T.S."/>
            <person name="Alvarez Arevalo M."/>
            <person name="Sterndorff E.B."/>
            <person name="Faurdal D."/>
            <person name="Vuksanovic O."/>
            <person name="Mourched A.-S."/>
            <person name="Charusanti P."/>
            <person name="Shaw S."/>
            <person name="Blin K."/>
            <person name="Weber T."/>
        </authorList>
    </citation>
    <scope>NUCLEOTIDE SEQUENCE</scope>
    <source>
        <strain evidence="3">NBC_01256</strain>
    </source>
</reference>
<evidence type="ECO:0000313" key="3">
    <source>
        <dbReference type="EMBL" id="WUS24701.1"/>
    </source>
</evidence>
<evidence type="ECO:0000256" key="1">
    <source>
        <dbReference type="SAM" id="MobiDB-lite"/>
    </source>
</evidence>
<protein>
    <recommendedName>
        <fullName evidence="6">L,D-transpeptidase</fullName>
    </recommendedName>
</protein>
<feature type="compositionally biased region" description="Basic and acidic residues" evidence="1">
    <location>
        <begin position="49"/>
        <end position="60"/>
    </location>
</feature>
<dbReference type="EMBL" id="BLIN01000005">
    <property type="protein sequence ID" value="GFE10649.1"/>
    <property type="molecule type" value="Genomic_DNA"/>
</dbReference>
<keyword evidence="5" id="KW-1185">Reference proteome</keyword>
<sequence length="189" mass="19300">MPAKSSTIVTALTTAAVVVVGVLGYQAAASAPDTLTQTRKAGHHSASKSRPERSGKKDKAPAPAAVPDASGKGRRIVYSLDAKRVWLVGGDDKALRTFKVAPSAVSPSLGAYAVGSRSVSVTGSDGIAIEHVVRFASVEGVTVGFSAAVDGSMPEPGSAKRTGGIRESRDDGKAMWDFALHGTKVVVVS</sequence>
<organism evidence="2 4">
    <name type="scientific">Streptomyces caniferus</name>
    <dbReference type="NCBI Taxonomy" id="285557"/>
    <lineage>
        <taxon>Bacteria</taxon>
        <taxon>Bacillati</taxon>
        <taxon>Actinomycetota</taxon>
        <taxon>Actinomycetes</taxon>
        <taxon>Kitasatosporales</taxon>
        <taxon>Streptomycetaceae</taxon>
        <taxon>Streptomyces</taxon>
    </lineage>
</organism>
<dbReference type="EMBL" id="CP108473">
    <property type="protein sequence ID" value="WUS24701.1"/>
    <property type="molecule type" value="Genomic_DNA"/>
</dbReference>
<reference evidence="2 4" key="1">
    <citation type="submission" date="2019-12" db="EMBL/GenBank/DDBJ databases">
        <title>Whole genome shotgun sequence of Streptomyces caniferus NBRC 15389.</title>
        <authorList>
            <person name="Ichikawa N."/>
            <person name="Kimura A."/>
            <person name="Kitahashi Y."/>
            <person name="Komaki H."/>
            <person name="Tamura T."/>
        </authorList>
    </citation>
    <scope>NUCLEOTIDE SEQUENCE [LARGE SCALE GENOMIC DNA]</scope>
    <source>
        <strain evidence="2 4">NBRC 15389</strain>
    </source>
</reference>
<feature type="region of interest" description="Disordered" evidence="1">
    <location>
        <begin position="35"/>
        <end position="69"/>
    </location>
</feature>
<dbReference type="GeneID" id="96636404"/>
<evidence type="ECO:0000313" key="2">
    <source>
        <dbReference type="EMBL" id="GFE10649.1"/>
    </source>
</evidence>
<dbReference type="Proteomes" id="UP000435837">
    <property type="component" value="Unassembled WGS sequence"/>
</dbReference>
<dbReference type="RefSeq" id="WP_159481469.1">
    <property type="nucleotide sequence ID" value="NZ_BAAATH010000012.1"/>
</dbReference>
<dbReference type="OrthoDB" id="5242394at2"/>
<gene>
    <name evidence="3" type="ORF">OG727_21785</name>
    <name evidence="2" type="ORF">Scani_69170</name>
</gene>
<accession>A0A640SH25</accession>
<evidence type="ECO:0000313" key="4">
    <source>
        <dbReference type="Proteomes" id="UP000435837"/>
    </source>
</evidence>